<dbReference type="Proteomes" id="UP001055286">
    <property type="component" value="Unassembled WGS sequence"/>
</dbReference>
<feature type="compositionally biased region" description="Basic residues" evidence="1">
    <location>
        <begin position="87"/>
        <end position="99"/>
    </location>
</feature>
<sequence length="336" mass="37182">MQRDSVIRRLDDSAPDERDLAVPHAHDGSIRRSSVQGRRTESGVAFGDDERLAGRNAGAERAVPPYFSREWSRPVRQARRTASPRAGRGRRHGARRRRDDHRLSAGPPVDPAGVRGRVLGVAVRPVDPQHQDPAGLRRLQRGQRPAGARDGGRRSACSGWPRSASRGRARWRPWSPRPAPRSWMGSASGCRCGRTTPVRPSTSPVERAAICSASANTASTCAVSTDRSGRPRGRRCPPRAELAASQPQMLARYEKTLPDMFGKAFRSLHRCQQAPKIGPRPPARRGPPKSGGDPFQNLIEALRPVRHIRSRHPRHGTPPPWQHTIPVVVLEHFSFR</sequence>
<protein>
    <submittedName>
        <fullName evidence="2">Uncharacterized protein</fullName>
    </submittedName>
</protein>
<comment type="caution">
    <text evidence="2">The sequence shown here is derived from an EMBL/GenBank/DDBJ whole genome shotgun (WGS) entry which is preliminary data.</text>
</comment>
<keyword evidence="3" id="KW-1185">Reference proteome</keyword>
<feature type="region of interest" description="Disordered" evidence="1">
    <location>
        <begin position="1"/>
        <end position="202"/>
    </location>
</feature>
<feature type="region of interest" description="Disordered" evidence="1">
    <location>
        <begin position="271"/>
        <end position="296"/>
    </location>
</feature>
<name>A0AA37HGP0_9HYPH</name>
<evidence type="ECO:0000256" key="1">
    <source>
        <dbReference type="SAM" id="MobiDB-lite"/>
    </source>
</evidence>
<dbReference type="EMBL" id="BPQJ01000046">
    <property type="protein sequence ID" value="GJD65727.1"/>
    <property type="molecule type" value="Genomic_DNA"/>
</dbReference>
<feature type="compositionally biased region" description="Low complexity" evidence="1">
    <location>
        <begin position="111"/>
        <end position="126"/>
    </location>
</feature>
<evidence type="ECO:0000313" key="2">
    <source>
        <dbReference type="EMBL" id="GJD65727.1"/>
    </source>
</evidence>
<accession>A0AA37HGP0</accession>
<proteinExistence type="predicted"/>
<organism evidence="2 3">
    <name type="scientific">Methylobacterium frigidaeris</name>
    <dbReference type="NCBI Taxonomy" id="2038277"/>
    <lineage>
        <taxon>Bacteria</taxon>
        <taxon>Pseudomonadati</taxon>
        <taxon>Pseudomonadota</taxon>
        <taxon>Alphaproteobacteria</taxon>
        <taxon>Hyphomicrobiales</taxon>
        <taxon>Methylobacteriaceae</taxon>
        <taxon>Methylobacterium</taxon>
    </lineage>
</organism>
<evidence type="ECO:0000313" key="3">
    <source>
        <dbReference type="Proteomes" id="UP001055286"/>
    </source>
</evidence>
<reference evidence="2" key="1">
    <citation type="journal article" date="2016" name="Front. Microbiol.">
        <title>Genome Sequence of the Piezophilic, Mesophilic Sulfate-Reducing Bacterium Desulfovibrio indicus J2T.</title>
        <authorList>
            <person name="Cao J."/>
            <person name="Maignien L."/>
            <person name="Shao Z."/>
            <person name="Alain K."/>
            <person name="Jebbar M."/>
        </authorList>
    </citation>
    <scope>NUCLEOTIDE SEQUENCE</scope>
    <source>
        <strain evidence="2">JCM 32048</strain>
    </source>
</reference>
<gene>
    <name evidence="2" type="ORF">MPEAHAMD_5922</name>
</gene>
<feature type="compositionally biased region" description="Basic and acidic residues" evidence="1">
    <location>
        <begin position="1"/>
        <end position="30"/>
    </location>
</feature>
<dbReference type="AlphaFoldDB" id="A0AA37HGP0"/>
<reference evidence="2" key="2">
    <citation type="submission" date="2021-08" db="EMBL/GenBank/DDBJ databases">
        <authorList>
            <person name="Tani A."/>
            <person name="Ola A."/>
            <person name="Ogura Y."/>
            <person name="Katsura K."/>
            <person name="Hayashi T."/>
        </authorList>
    </citation>
    <scope>NUCLEOTIDE SEQUENCE</scope>
    <source>
        <strain evidence="2">JCM 32048</strain>
    </source>
</reference>
<feature type="region of interest" description="Disordered" evidence="1">
    <location>
        <begin position="222"/>
        <end position="245"/>
    </location>
</feature>